<sequence length="51" mass="5636">MFLVLISSTQRSQSLTGMAIKGRFFFNVNPNLSVISISCVLMPPSIFQSNL</sequence>
<dbReference type="EMBL" id="CM007905">
    <property type="protein sequence ID" value="OTF92570.1"/>
    <property type="molecule type" value="Genomic_DNA"/>
</dbReference>
<keyword evidence="2" id="KW-1185">Reference proteome</keyword>
<gene>
    <name evidence="1" type="ORF">HannXRQ_Chr16g0523351</name>
</gene>
<protein>
    <submittedName>
        <fullName evidence="1">Uncharacterized protein</fullName>
    </submittedName>
</protein>
<organism evidence="1 2">
    <name type="scientific">Helianthus annuus</name>
    <name type="common">Common sunflower</name>
    <dbReference type="NCBI Taxonomy" id="4232"/>
    <lineage>
        <taxon>Eukaryota</taxon>
        <taxon>Viridiplantae</taxon>
        <taxon>Streptophyta</taxon>
        <taxon>Embryophyta</taxon>
        <taxon>Tracheophyta</taxon>
        <taxon>Spermatophyta</taxon>
        <taxon>Magnoliopsida</taxon>
        <taxon>eudicotyledons</taxon>
        <taxon>Gunneridae</taxon>
        <taxon>Pentapetalae</taxon>
        <taxon>asterids</taxon>
        <taxon>campanulids</taxon>
        <taxon>Asterales</taxon>
        <taxon>Asteraceae</taxon>
        <taxon>Asteroideae</taxon>
        <taxon>Heliantheae alliance</taxon>
        <taxon>Heliantheae</taxon>
        <taxon>Helianthus</taxon>
    </lineage>
</organism>
<evidence type="ECO:0000313" key="2">
    <source>
        <dbReference type="Proteomes" id="UP000215914"/>
    </source>
</evidence>
<dbReference type="Proteomes" id="UP000215914">
    <property type="component" value="Chromosome 16"/>
</dbReference>
<name>A0A251S1J5_HELAN</name>
<reference evidence="2" key="1">
    <citation type="journal article" date="2017" name="Nature">
        <title>The sunflower genome provides insights into oil metabolism, flowering and Asterid evolution.</title>
        <authorList>
            <person name="Badouin H."/>
            <person name="Gouzy J."/>
            <person name="Grassa C.J."/>
            <person name="Murat F."/>
            <person name="Staton S.E."/>
            <person name="Cottret L."/>
            <person name="Lelandais-Briere C."/>
            <person name="Owens G.L."/>
            <person name="Carrere S."/>
            <person name="Mayjonade B."/>
            <person name="Legrand L."/>
            <person name="Gill N."/>
            <person name="Kane N.C."/>
            <person name="Bowers J.E."/>
            <person name="Hubner S."/>
            <person name="Bellec A."/>
            <person name="Berard A."/>
            <person name="Berges H."/>
            <person name="Blanchet N."/>
            <person name="Boniface M.C."/>
            <person name="Brunel D."/>
            <person name="Catrice O."/>
            <person name="Chaidir N."/>
            <person name="Claudel C."/>
            <person name="Donnadieu C."/>
            <person name="Faraut T."/>
            <person name="Fievet G."/>
            <person name="Helmstetter N."/>
            <person name="King M."/>
            <person name="Knapp S.J."/>
            <person name="Lai Z."/>
            <person name="Le Paslier M.C."/>
            <person name="Lippi Y."/>
            <person name="Lorenzon L."/>
            <person name="Mandel J.R."/>
            <person name="Marage G."/>
            <person name="Marchand G."/>
            <person name="Marquand E."/>
            <person name="Bret-Mestries E."/>
            <person name="Morien E."/>
            <person name="Nambeesan S."/>
            <person name="Nguyen T."/>
            <person name="Pegot-Espagnet P."/>
            <person name="Pouilly N."/>
            <person name="Raftis F."/>
            <person name="Sallet E."/>
            <person name="Schiex T."/>
            <person name="Thomas J."/>
            <person name="Vandecasteele C."/>
            <person name="Vares D."/>
            <person name="Vear F."/>
            <person name="Vautrin S."/>
            <person name="Crespi M."/>
            <person name="Mangin B."/>
            <person name="Burke J.M."/>
            <person name="Salse J."/>
            <person name="Munos S."/>
            <person name="Vincourt P."/>
            <person name="Rieseberg L.H."/>
            <person name="Langlade N.B."/>
        </authorList>
    </citation>
    <scope>NUCLEOTIDE SEQUENCE [LARGE SCALE GENOMIC DNA]</scope>
    <source>
        <strain evidence="2">cv. SF193</strain>
    </source>
</reference>
<dbReference type="InParanoid" id="A0A251S1J5"/>
<dbReference type="AlphaFoldDB" id="A0A251S1J5"/>
<proteinExistence type="predicted"/>
<accession>A0A251S1J5</accession>
<evidence type="ECO:0000313" key="1">
    <source>
        <dbReference type="EMBL" id="OTF92570.1"/>
    </source>
</evidence>